<dbReference type="EMBL" id="QJKJ01008426">
    <property type="protein sequence ID" value="RDX79814.1"/>
    <property type="molecule type" value="Genomic_DNA"/>
</dbReference>
<feature type="non-terminal residue" evidence="1">
    <location>
        <position position="145"/>
    </location>
</feature>
<organism evidence="1 2">
    <name type="scientific">Mucuna pruriens</name>
    <name type="common">Velvet bean</name>
    <name type="synonym">Dolichos pruriens</name>
    <dbReference type="NCBI Taxonomy" id="157652"/>
    <lineage>
        <taxon>Eukaryota</taxon>
        <taxon>Viridiplantae</taxon>
        <taxon>Streptophyta</taxon>
        <taxon>Embryophyta</taxon>
        <taxon>Tracheophyta</taxon>
        <taxon>Spermatophyta</taxon>
        <taxon>Magnoliopsida</taxon>
        <taxon>eudicotyledons</taxon>
        <taxon>Gunneridae</taxon>
        <taxon>Pentapetalae</taxon>
        <taxon>rosids</taxon>
        <taxon>fabids</taxon>
        <taxon>Fabales</taxon>
        <taxon>Fabaceae</taxon>
        <taxon>Papilionoideae</taxon>
        <taxon>50 kb inversion clade</taxon>
        <taxon>NPAAA clade</taxon>
        <taxon>indigoferoid/millettioid clade</taxon>
        <taxon>Phaseoleae</taxon>
        <taxon>Mucuna</taxon>
    </lineage>
</organism>
<evidence type="ECO:0000313" key="2">
    <source>
        <dbReference type="Proteomes" id="UP000257109"/>
    </source>
</evidence>
<sequence>MPLPVPSKADRRGLSKALSMVRLHGRVKMFMERQGKRYAKRANRDREGKVFVEGELVSTSERRGSPNYFHKGLNLFPVLKLINDNAYVLDYVPGIWRYRGLEFEDKFFSRRGNQDDSQNDLTRTIGESLQGSLTRGKLKKLEAEI</sequence>
<protein>
    <submittedName>
        <fullName evidence="1">Uncharacterized protein</fullName>
    </submittedName>
</protein>
<dbReference type="Proteomes" id="UP000257109">
    <property type="component" value="Unassembled WGS sequence"/>
</dbReference>
<proteinExistence type="predicted"/>
<dbReference type="AlphaFoldDB" id="A0A371FNC7"/>
<name>A0A371FNC7_MUCPR</name>
<evidence type="ECO:0000313" key="1">
    <source>
        <dbReference type="EMBL" id="RDX79814.1"/>
    </source>
</evidence>
<comment type="caution">
    <text evidence="1">The sequence shown here is derived from an EMBL/GenBank/DDBJ whole genome shotgun (WGS) entry which is preliminary data.</text>
</comment>
<reference evidence="1" key="1">
    <citation type="submission" date="2018-05" db="EMBL/GenBank/DDBJ databases">
        <title>Draft genome of Mucuna pruriens seed.</title>
        <authorList>
            <person name="Nnadi N.E."/>
            <person name="Vos R."/>
            <person name="Hasami M.H."/>
            <person name="Devisetty U.K."/>
            <person name="Aguiy J.C."/>
        </authorList>
    </citation>
    <scope>NUCLEOTIDE SEQUENCE [LARGE SCALE GENOMIC DNA]</scope>
    <source>
        <strain evidence="1">JCA_2017</strain>
    </source>
</reference>
<keyword evidence="2" id="KW-1185">Reference proteome</keyword>
<dbReference type="OrthoDB" id="1935586at2759"/>
<accession>A0A371FNC7</accession>
<gene>
    <name evidence="1" type="ORF">CR513_39715</name>
</gene>